<protein>
    <submittedName>
        <fullName evidence="1">Cellulose synthase operon protein YhjQ</fullName>
    </submittedName>
</protein>
<dbReference type="NCBIfam" id="TIGR03371">
    <property type="entry name" value="cellulose_yhjQ"/>
    <property type="match status" value="1"/>
</dbReference>
<accession>F3KSG1</accession>
<name>F3KSG1_9BURK</name>
<dbReference type="InterPro" id="IPR027417">
    <property type="entry name" value="P-loop_NTPase"/>
</dbReference>
<dbReference type="InterPro" id="IPR050678">
    <property type="entry name" value="DNA_Partitioning_ATPase"/>
</dbReference>
<proteinExistence type="predicted"/>
<dbReference type="Gene3D" id="3.40.50.300">
    <property type="entry name" value="P-loop containing nucleotide triphosphate hydrolases"/>
    <property type="match status" value="1"/>
</dbReference>
<dbReference type="SUPFAM" id="SSF52540">
    <property type="entry name" value="P-loop containing nucleoside triphosphate hydrolases"/>
    <property type="match status" value="1"/>
</dbReference>
<dbReference type="PANTHER" id="PTHR13696:SF52">
    <property type="entry name" value="PARA FAMILY PROTEIN CT_582"/>
    <property type="match status" value="1"/>
</dbReference>
<evidence type="ECO:0000313" key="2">
    <source>
        <dbReference type="Proteomes" id="UP000016368"/>
    </source>
</evidence>
<dbReference type="InterPro" id="IPR017746">
    <property type="entry name" value="Cellulose_synthase_operon_BcsQ"/>
</dbReference>
<dbReference type="PANTHER" id="PTHR13696">
    <property type="entry name" value="P-LOOP CONTAINING NUCLEOSIDE TRIPHOSPHATE HYDROLASE"/>
    <property type="match status" value="1"/>
</dbReference>
<sequence length="299" mass="32117">MRTVARALSQESGQHVRLVAVMGATGGAGATTVAAHLACALALQKRPVLAIDLSPANALRLFYGMEWAEEQGWARQLLAEQAWHDAAWRDSQGRAFVPFGALRDDAATERLAQTLRAHPRWLRDRLEETELDPGTIVVCDCPIAAAALRDQALTAADLALLVCAPDTLSYAQATRRIERGWEGAVGMPGAPDTGRPPETAIVLNGHDPARLLDRDIALLLRTGYKSVFAPTLVHRDESLREALACKQTVFDVAPASQAAHDCAALATWTLARLGQIEARAAGRPLPAAPANWPDLGRPE</sequence>
<organism evidence="1 2">
    <name type="scientific">Hylemonella gracilis ATCC 19624</name>
    <dbReference type="NCBI Taxonomy" id="887062"/>
    <lineage>
        <taxon>Bacteria</taxon>
        <taxon>Pseudomonadati</taxon>
        <taxon>Pseudomonadota</taxon>
        <taxon>Betaproteobacteria</taxon>
        <taxon>Burkholderiales</taxon>
        <taxon>Comamonadaceae</taxon>
        <taxon>Hylemonella</taxon>
    </lineage>
</organism>
<comment type="caution">
    <text evidence="1">The sequence shown here is derived from an EMBL/GenBank/DDBJ whole genome shotgun (WGS) entry which is preliminary data.</text>
</comment>
<evidence type="ECO:0000313" key="1">
    <source>
        <dbReference type="EMBL" id="EGI77355.1"/>
    </source>
</evidence>
<dbReference type="EMBL" id="AEGR01000050">
    <property type="protein sequence ID" value="EGI77355.1"/>
    <property type="molecule type" value="Genomic_DNA"/>
</dbReference>
<reference evidence="1 2" key="1">
    <citation type="journal article" date="2011" name="EMBO J.">
        <title>Structural diversity of bacterial flagellar motors.</title>
        <authorList>
            <person name="Chen S."/>
            <person name="Beeby M."/>
            <person name="Murphy G.E."/>
            <person name="Leadbetter J.R."/>
            <person name="Hendrixson D.R."/>
            <person name="Briegel A."/>
            <person name="Li Z."/>
            <person name="Shi J."/>
            <person name="Tocheva E.I."/>
            <person name="Muller A."/>
            <person name="Dobro M.J."/>
            <person name="Jensen G.J."/>
        </authorList>
    </citation>
    <scope>NUCLEOTIDE SEQUENCE [LARGE SCALE GENOMIC DNA]</scope>
    <source>
        <strain evidence="1 2">ATCC 19624</strain>
    </source>
</reference>
<keyword evidence="2" id="KW-1185">Reference proteome</keyword>
<dbReference type="Proteomes" id="UP000016368">
    <property type="component" value="Unassembled WGS sequence"/>
</dbReference>
<dbReference type="AlphaFoldDB" id="F3KSG1"/>
<dbReference type="Pfam" id="PF06564">
    <property type="entry name" value="CBP_BcsQ"/>
    <property type="match status" value="2"/>
</dbReference>
<dbReference type="eggNOG" id="COG1192">
    <property type="taxonomic scope" value="Bacteria"/>
</dbReference>
<dbReference type="STRING" id="887062.HGR_06951"/>
<gene>
    <name evidence="1" type="ORF">HGR_06951</name>
</gene>